<evidence type="ECO:0000313" key="6">
    <source>
        <dbReference type="EMBL" id="MBA9002801.1"/>
    </source>
</evidence>
<dbReference type="GO" id="GO:0032259">
    <property type="term" value="P:methylation"/>
    <property type="evidence" value="ECO:0007669"/>
    <property type="project" value="UniProtKB-KW"/>
</dbReference>
<dbReference type="Gene3D" id="3.40.50.150">
    <property type="entry name" value="Vaccinia Virus protein VP39"/>
    <property type="match status" value="1"/>
</dbReference>
<dbReference type="SUPFAM" id="SSF53335">
    <property type="entry name" value="S-adenosyl-L-methionine-dependent methyltransferases"/>
    <property type="match status" value="1"/>
</dbReference>
<reference evidence="6 7" key="1">
    <citation type="submission" date="2020-08" db="EMBL/GenBank/DDBJ databases">
        <title>Sequencing the genomes of 1000 actinobacteria strains.</title>
        <authorList>
            <person name="Klenk H.-P."/>
        </authorList>
    </citation>
    <scope>NUCLEOTIDE SEQUENCE [LARGE SCALE GENOMIC DNA]</scope>
    <source>
        <strain evidence="6 7">DSM 45823</strain>
    </source>
</reference>
<dbReference type="AlphaFoldDB" id="A0A7W3MVS6"/>
<evidence type="ECO:0000256" key="1">
    <source>
        <dbReference type="ARBA" id="ARBA00008361"/>
    </source>
</evidence>
<accession>A0A7W3MVS6</accession>
<comment type="similarity">
    <text evidence="1">Belongs to the methyltransferase superfamily.</text>
</comment>
<evidence type="ECO:0000313" key="7">
    <source>
        <dbReference type="Proteomes" id="UP000539313"/>
    </source>
</evidence>
<dbReference type="PANTHER" id="PTHR44942:SF4">
    <property type="entry name" value="METHYLTRANSFERASE TYPE 11 DOMAIN-CONTAINING PROTEIN"/>
    <property type="match status" value="1"/>
</dbReference>
<keyword evidence="3 6" id="KW-0808">Transferase</keyword>
<name>A0A7W3MVS6_9ACTN</name>
<dbReference type="GO" id="GO:0008757">
    <property type="term" value="F:S-adenosylmethionine-dependent methyltransferase activity"/>
    <property type="evidence" value="ECO:0007669"/>
    <property type="project" value="InterPro"/>
</dbReference>
<evidence type="ECO:0000259" key="5">
    <source>
        <dbReference type="Pfam" id="PF08241"/>
    </source>
</evidence>
<comment type="caution">
    <text evidence="6">The sequence shown here is derived from an EMBL/GenBank/DDBJ whole genome shotgun (WGS) entry which is preliminary data.</text>
</comment>
<feature type="compositionally biased region" description="Basic residues" evidence="4">
    <location>
        <begin position="1"/>
        <end position="19"/>
    </location>
</feature>
<keyword evidence="7" id="KW-1185">Reference proteome</keyword>
<organism evidence="6 7">
    <name type="scientific">Thermomonospora cellulosilytica</name>
    <dbReference type="NCBI Taxonomy" id="1411118"/>
    <lineage>
        <taxon>Bacteria</taxon>
        <taxon>Bacillati</taxon>
        <taxon>Actinomycetota</taxon>
        <taxon>Actinomycetes</taxon>
        <taxon>Streptosporangiales</taxon>
        <taxon>Thermomonosporaceae</taxon>
        <taxon>Thermomonospora</taxon>
    </lineage>
</organism>
<dbReference type="CDD" id="cd02440">
    <property type="entry name" value="AdoMet_MTases"/>
    <property type="match status" value="1"/>
</dbReference>
<dbReference type="EMBL" id="JACJII010000001">
    <property type="protein sequence ID" value="MBA9002801.1"/>
    <property type="molecule type" value="Genomic_DNA"/>
</dbReference>
<dbReference type="InterPro" id="IPR051052">
    <property type="entry name" value="Diverse_substrate_MTase"/>
</dbReference>
<keyword evidence="2 6" id="KW-0489">Methyltransferase</keyword>
<gene>
    <name evidence="6" type="ORF">HNR21_001683</name>
</gene>
<dbReference type="InterPro" id="IPR013216">
    <property type="entry name" value="Methyltransf_11"/>
</dbReference>
<evidence type="ECO:0000256" key="4">
    <source>
        <dbReference type="SAM" id="MobiDB-lite"/>
    </source>
</evidence>
<sequence length="230" mass="25030">MTTVPKRRRQARRARHWHHHGAESAAFETVRDEILRLARPGPEDIAVDLRAGSDLLTAPLARTVRTVLAVDASQAPAGEVSLEEEDLHRATVLPISAEITAFAVPRQSVDLVVSNYVMHHLHNADKRAVVASARRWLRPGGRLVIGDMMFGRGLSSGDAQILQAKVRSLASKGPGGLWRIAKNLARYGLHIGGSHPAPPKFWITALEDAGFREVGHVQVVQEAGIVWGTA</sequence>
<dbReference type="PANTHER" id="PTHR44942">
    <property type="entry name" value="METHYLTRANSF_11 DOMAIN-CONTAINING PROTEIN"/>
    <property type="match status" value="1"/>
</dbReference>
<dbReference type="RefSeq" id="WP_182704731.1">
    <property type="nucleotide sequence ID" value="NZ_JACJII010000001.1"/>
</dbReference>
<evidence type="ECO:0000256" key="2">
    <source>
        <dbReference type="ARBA" id="ARBA00022603"/>
    </source>
</evidence>
<dbReference type="Pfam" id="PF08241">
    <property type="entry name" value="Methyltransf_11"/>
    <property type="match status" value="1"/>
</dbReference>
<feature type="domain" description="Methyltransferase type 11" evidence="5">
    <location>
        <begin position="48"/>
        <end position="145"/>
    </location>
</feature>
<dbReference type="Proteomes" id="UP000539313">
    <property type="component" value="Unassembled WGS sequence"/>
</dbReference>
<feature type="region of interest" description="Disordered" evidence="4">
    <location>
        <begin position="1"/>
        <end position="20"/>
    </location>
</feature>
<evidence type="ECO:0000256" key="3">
    <source>
        <dbReference type="ARBA" id="ARBA00022679"/>
    </source>
</evidence>
<dbReference type="InterPro" id="IPR029063">
    <property type="entry name" value="SAM-dependent_MTases_sf"/>
</dbReference>
<proteinExistence type="inferred from homology"/>
<protein>
    <submittedName>
        <fullName evidence="6">SAM-dependent methyltransferase</fullName>
    </submittedName>
</protein>